<comment type="caution">
    <text evidence="1">The sequence shown here is derived from an EMBL/GenBank/DDBJ whole genome shotgun (WGS) entry which is preliminary data.</text>
</comment>
<dbReference type="STRING" id="1105367.CG50_07110"/>
<dbReference type="eggNOG" id="COG0406">
    <property type="taxonomic scope" value="Bacteria"/>
</dbReference>
<dbReference type="GO" id="GO:0005737">
    <property type="term" value="C:cytoplasm"/>
    <property type="evidence" value="ECO:0007669"/>
    <property type="project" value="TreeGrafter"/>
</dbReference>
<proteinExistence type="predicted"/>
<dbReference type="GO" id="GO:0016791">
    <property type="term" value="F:phosphatase activity"/>
    <property type="evidence" value="ECO:0007669"/>
    <property type="project" value="TreeGrafter"/>
</dbReference>
<dbReference type="Gene3D" id="3.40.50.1240">
    <property type="entry name" value="Phosphoglycerate mutase-like"/>
    <property type="match status" value="1"/>
</dbReference>
<dbReference type="InterPro" id="IPR013078">
    <property type="entry name" value="His_Pase_superF_clade-1"/>
</dbReference>
<protein>
    <recommendedName>
        <fullName evidence="3">Phosphoglycerate mutase</fullName>
    </recommendedName>
</protein>
<dbReference type="PANTHER" id="PTHR48100">
    <property type="entry name" value="BROAD-SPECIFICITY PHOSPHATASE YOR283W-RELATED"/>
    <property type="match status" value="1"/>
</dbReference>
<dbReference type="EMBL" id="JFZB01000029">
    <property type="protein sequence ID" value="KFI25054.1"/>
    <property type="molecule type" value="Genomic_DNA"/>
</dbReference>
<evidence type="ECO:0008006" key="3">
    <source>
        <dbReference type="Google" id="ProtNLM"/>
    </source>
</evidence>
<evidence type="ECO:0000313" key="2">
    <source>
        <dbReference type="Proteomes" id="UP000028824"/>
    </source>
</evidence>
<dbReference type="InterPro" id="IPR029033">
    <property type="entry name" value="His_PPase_superfam"/>
</dbReference>
<dbReference type="OrthoDB" id="9781415at2"/>
<gene>
    <name evidence="1" type="ORF">CG50_07110</name>
</gene>
<dbReference type="CDD" id="cd07067">
    <property type="entry name" value="HP_PGM_like"/>
    <property type="match status" value="1"/>
</dbReference>
<name>A0A086XSQ4_9RHOB</name>
<dbReference type="RefSeq" id="WP_036638935.1">
    <property type="nucleotide sequence ID" value="NZ_JFZB01000029.1"/>
</dbReference>
<dbReference type="SUPFAM" id="SSF53254">
    <property type="entry name" value="Phosphoglycerate mutase-like"/>
    <property type="match status" value="1"/>
</dbReference>
<organism evidence="1 2">
    <name type="scientific">Paenirhodobacter enshiensis</name>
    <dbReference type="NCBI Taxonomy" id="1105367"/>
    <lineage>
        <taxon>Bacteria</taxon>
        <taxon>Pseudomonadati</taxon>
        <taxon>Pseudomonadota</taxon>
        <taxon>Alphaproteobacteria</taxon>
        <taxon>Rhodobacterales</taxon>
        <taxon>Rhodobacter group</taxon>
        <taxon>Paenirhodobacter</taxon>
    </lineage>
</organism>
<dbReference type="SMART" id="SM00855">
    <property type="entry name" value="PGAM"/>
    <property type="match status" value="1"/>
</dbReference>
<keyword evidence="2" id="KW-1185">Reference proteome</keyword>
<dbReference type="AlphaFoldDB" id="A0A086XSQ4"/>
<dbReference type="PANTHER" id="PTHR48100:SF62">
    <property type="entry name" value="GLUCOSYL-3-PHOSPHOGLYCERATE PHOSPHATASE"/>
    <property type="match status" value="1"/>
</dbReference>
<dbReference type="InterPro" id="IPR050275">
    <property type="entry name" value="PGM_Phosphatase"/>
</dbReference>
<accession>A0A086XSQ4</accession>
<evidence type="ECO:0000313" key="1">
    <source>
        <dbReference type="EMBL" id="KFI25054.1"/>
    </source>
</evidence>
<reference evidence="1 2" key="1">
    <citation type="submission" date="2014-03" db="EMBL/GenBank/DDBJ databases">
        <title>Genome of Paenirhodobacter enshiensis DW2-9.</title>
        <authorList>
            <person name="Wang D."/>
            <person name="Wang G."/>
        </authorList>
    </citation>
    <scope>NUCLEOTIDE SEQUENCE [LARGE SCALE GENOMIC DNA]</scope>
    <source>
        <strain evidence="1 2">DW2-9</strain>
    </source>
</reference>
<dbReference type="Proteomes" id="UP000028824">
    <property type="component" value="Unassembled WGS sequence"/>
</dbReference>
<sequence>MTLPRRAFVAIRHGETDANRAGLIAGRTEAMLTEAGRAAAARLAQWSWPADLALFASPQRRARDTAALAFPRRSARILPGLRERDWGCHEGAPVSTLPPRHACPEGGEPYEEMLARVTTATCLALESAGDRLPVLVAHSGVIRILRLLSGGSDGGPSAPNATPILFTPAATGWHERVLDKTMR</sequence>
<dbReference type="Pfam" id="PF00300">
    <property type="entry name" value="His_Phos_1"/>
    <property type="match status" value="1"/>
</dbReference>